<keyword evidence="8" id="KW-1185">Reference proteome</keyword>
<organism evidence="7 8">
    <name type="scientific">Thermoactinomyces mirandus</name>
    <dbReference type="NCBI Taxonomy" id="2756294"/>
    <lineage>
        <taxon>Bacteria</taxon>
        <taxon>Bacillati</taxon>
        <taxon>Bacillota</taxon>
        <taxon>Bacilli</taxon>
        <taxon>Bacillales</taxon>
        <taxon>Thermoactinomycetaceae</taxon>
        <taxon>Thermoactinomyces</taxon>
    </lineage>
</organism>
<evidence type="ECO:0000256" key="5">
    <source>
        <dbReference type="PIRSR" id="PIRSR006278-2"/>
    </source>
</evidence>
<feature type="domain" description="Tryptophan synthase beta chain-like PALP" evidence="6">
    <location>
        <begin position="13"/>
        <end position="315"/>
    </location>
</feature>
<comment type="similarity">
    <text evidence="2">Belongs to the ACC deaminase/D-cysteine desulfhydrase family.</text>
</comment>
<dbReference type="Pfam" id="PF00291">
    <property type="entry name" value="PALP"/>
    <property type="match status" value="1"/>
</dbReference>
<feature type="modified residue" description="N6-(pyridoxal phosphate)lysine" evidence="5">
    <location>
        <position position="48"/>
    </location>
</feature>
<proteinExistence type="inferred from homology"/>
<reference evidence="7 8" key="1">
    <citation type="submission" date="2020-07" db="EMBL/GenBank/DDBJ databases">
        <title>Thermoactinomyces phylogeny.</title>
        <authorList>
            <person name="Dunlap C."/>
        </authorList>
    </citation>
    <scope>NUCLEOTIDE SEQUENCE [LARGE SCALE GENOMIC DNA]</scope>
    <source>
        <strain evidence="7 8">AMNI-1</strain>
    </source>
</reference>
<dbReference type="AlphaFoldDB" id="A0A7W2ARH2"/>
<evidence type="ECO:0000259" key="6">
    <source>
        <dbReference type="Pfam" id="PF00291"/>
    </source>
</evidence>
<dbReference type="InterPro" id="IPR001926">
    <property type="entry name" value="TrpB-like_PALP"/>
</dbReference>
<dbReference type="InterPro" id="IPR036052">
    <property type="entry name" value="TrpB-like_PALP_sf"/>
</dbReference>
<evidence type="ECO:0000256" key="4">
    <source>
        <dbReference type="PIRSR" id="PIRSR006278-1"/>
    </source>
</evidence>
<dbReference type="GO" id="GO:0019148">
    <property type="term" value="F:D-cysteine desulfhydrase activity"/>
    <property type="evidence" value="ECO:0007669"/>
    <property type="project" value="TreeGrafter"/>
</dbReference>
<keyword evidence="3 5" id="KW-0663">Pyridoxal phosphate</keyword>
<protein>
    <submittedName>
        <fullName evidence="7">D-cysteine desulfhydrase family protein</fullName>
    </submittedName>
</protein>
<dbReference type="Gene3D" id="3.40.50.1100">
    <property type="match status" value="2"/>
</dbReference>
<dbReference type="PIRSF" id="PIRSF006278">
    <property type="entry name" value="ACCD_DCysDesulf"/>
    <property type="match status" value="1"/>
</dbReference>
<dbReference type="RefSeq" id="WP_181740249.1">
    <property type="nucleotide sequence ID" value="NZ_JACEOL010000031.1"/>
</dbReference>
<dbReference type="InterPro" id="IPR027278">
    <property type="entry name" value="ACCD_DCysDesulf"/>
</dbReference>
<evidence type="ECO:0000313" key="8">
    <source>
        <dbReference type="Proteomes" id="UP000538292"/>
    </source>
</evidence>
<sequence length="331" mass="36249">MKRAWARFPIIGGMTPIQPLPRLARLLGIKSLWIKRDDLTGLAFGGNKLRKLEYLIGEALEEGCDLVLTGGSPQSNHARLTTAVANKAGLEIWLFFAGSKMGLQQGNLLLNQIMGAEMTLTGVYGSKALLRVMEEKADEARKAGRKPYVIPVGGSTPAGDYGYFRAWQELEKQCGSCQLAPFDEIYVAVGTGGTLAGLLAGILLHSQETDLMGISVWKKREPLQSDIHTCTTHLLKWMGEGEVTVSMDKIKLFDQYIGKKYGVPSQSGNEAIRLLAQTEGIFVDPVYTGKALAGLINRARQGLLKEKHVLFWHTGGTPALFTHHESLLDEK</sequence>
<comment type="caution">
    <text evidence="7">The sequence shown here is derived from an EMBL/GenBank/DDBJ whole genome shotgun (WGS) entry which is preliminary data.</text>
</comment>
<dbReference type="GO" id="GO:1901605">
    <property type="term" value="P:alpha-amino acid metabolic process"/>
    <property type="evidence" value="ECO:0007669"/>
    <property type="project" value="UniProtKB-ARBA"/>
</dbReference>
<evidence type="ECO:0000256" key="2">
    <source>
        <dbReference type="ARBA" id="ARBA00008639"/>
    </source>
</evidence>
<gene>
    <name evidence="7" type="ORF">H2C83_09655</name>
</gene>
<evidence type="ECO:0000256" key="3">
    <source>
        <dbReference type="ARBA" id="ARBA00022898"/>
    </source>
</evidence>
<dbReference type="SUPFAM" id="SSF53686">
    <property type="entry name" value="Tryptophan synthase beta subunit-like PLP-dependent enzymes"/>
    <property type="match status" value="1"/>
</dbReference>
<dbReference type="NCBIfam" id="TIGR01275">
    <property type="entry name" value="ACC_deam_rel"/>
    <property type="match status" value="1"/>
</dbReference>
<dbReference type="EMBL" id="JACEOL010000031">
    <property type="protein sequence ID" value="MBA4602573.1"/>
    <property type="molecule type" value="Genomic_DNA"/>
</dbReference>
<name>A0A7W2ARH2_9BACL</name>
<comment type="cofactor">
    <cofactor evidence="1">
        <name>pyridoxal 5'-phosphate</name>
        <dbReference type="ChEBI" id="CHEBI:597326"/>
    </cofactor>
</comment>
<dbReference type="InterPro" id="IPR005966">
    <property type="entry name" value="D-Cys_desShydrase"/>
</dbReference>
<accession>A0A7W2ARH2</accession>
<evidence type="ECO:0000313" key="7">
    <source>
        <dbReference type="EMBL" id="MBA4602573.1"/>
    </source>
</evidence>
<dbReference type="PANTHER" id="PTHR43780">
    <property type="entry name" value="1-AMINOCYCLOPROPANE-1-CARBOXYLATE DEAMINASE-RELATED"/>
    <property type="match status" value="1"/>
</dbReference>
<evidence type="ECO:0000256" key="1">
    <source>
        <dbReference type="ARBA" id="ARBA00001933"/>
    </source>
</evidence>
<dbReference type="PANTHER" id="PTHR43780:SF2">
    <property type="entry name" value="1-AMINOCYCLOPROPANE-1-CARBOXYLATE DEAMINASE-RELATED"/>
    <property type="match status" value="1"/>
</dbReference>
<feature type="active site" description="Nucleophile" evidence="4">
    <location>
        <position position="75"/>
    </location>
</feature>
<dbReference type="Proteomes" id="UP000538292">
    <property type="component" value="Unassembled WGS sequence"/>
</dbReference>